<organism evidence="2 3">
    <name type="scientific">Wolfiporia cocos (strain MD-104)</name>
    <name type="common">Brown rot fungus</name>
    <dbReference type="NCBI Taxonomy" id="742152"/>
    <lineage>
        <taxon>Eukaryota</taxon>
        <taxon>Fungi</taxon>
        <taxon>Dikarya</taxon>
        <taxon>Basidiomycota</taxon>
        <taxon>Agaricomycotina</taxon>
        <taxon>Agaricomycetes</taxon>
        <taxon>Polyporales</taxon>
        <taxon>Phaeolaceae</taxon>
        <taxon>Wolfiporia</taxon>
    </lineage>
</organism>
<dbReference type="AlphaFoldDB" id="A0A2H3J5C6"/>
<accession>A0A2H3J5C6</accession>
<sequence length="170" mass="18008">MATASSALPLEEEHQAPAFHQIIDIFDAPSRLGESSKLLMKSSSARMRTSRPARPASSAPIQNGSTAVQPLPTPIIFDGPARFHPTGATLIRSQSTAAANHARHALPAPETFDGPSRLRSTSRSGPQPSDPSAWLFSPSTLVVLGLFGAASLFEWSPLNIDHADLDASHP</sequence>
<reference evidence="2 3" key="1">
    <citation type="journal article" date="2012" name="Science">
        <title>The Paleozoic origin of enzymatic lignin decomposition reconstructed from 31 fungal genomes.</title>
        <authorList>
            <person name="Floudas D."/>
            <person name="Binder M."/>
            <person name="Riley R."/>
            <person name="Barry K."/>
            <person name="Blanchette R.A."/>
            <person name="Henrissat B."/>
            <person name="Martinez A.T."/>
            <person name="Otillar R."/>
            <person name="Spatafora J.W."/>
            <person name="Yadav J.S."/>
            <person name="Aerts A."/>
            <person name="Benoit I."/>
            <person name="Boyd A."/>
            <person name="Carlson A."/>
            <person name="Copeland A."/>
            <person name="Coutinho P.M."/>
            <person name="de Vries R.P."/>
            <person name="Ferreira P."/>
            <person name="Findley K."/>
            <person name="Foster B."/>
            <person name="Gaskell J."/>
            <person name="Glotzer D."/>
            <person name="Gorecki P."/>
            <person name="Heitman J."/>
            <person name="Hesse C."/>
            <person name="Hori C."/>
            <person name="Igarashi K."/>
            <person name="Jurgens J.A."/>
            <person name="Kallen N."/>
            <person name="Kersten P."/>
            <person name="Kohler A."/>
            <person name="Kuees U."/>
            <person name="Kumar T.K.A."/>
            <person name="Kuo A."/>
            <person name="LaButti K."/>
            <person name="Larrondo L.F."/>
            <person name="Lindquist E."/>
            <person name="Ling A."/>
            <person name="Lombard V."/>
            <person name="Lucas S."/>
            <person name="Lundell T."/>
            <person name="Martin R."/>
            <person name="McLaughlin D.J."/>
            <person name="Morgenstern I."/>
            <person name="Morin E."/>
            <person name="Murat C."/>
            <person name="Nagy L.G."/>
            <person name="Nolan M."/>
            <person name="Ohm R.A."/>
            <person name="Patyshakuliyeva A."/>
            <person name="Rokas A."/>
            <person name="Ruiz-Duenas F.J."/>
            <person name="Sabat G."/>
            <person name="Salamov A."/>
            <person name="Samejima M."/>
            <person name="Schmutz J."/>
            <person name="Slot J.C."/>
            <person name="St John F."/>
            <person name="Stenlid J."/>
            <person name="Sun H."/>
            <person name="Sun S."/>
            <person name="Syed K."/>
            <person name="Tsang A."/>
            <person name="Wiebenga A."/>
            <person name="Young D."/>
            <person name="Pisabarro A."/>
            <person name="Eastwood D.C."/>
            <person name="Martin F."/>
            <person name="Cullen D."/>
            <person name="Grigoriev I.V."/>
            <person name="Hibbett D.S."/>
        </authorList>
    </citation>
    <scope>NUCLEOTIDE SEQUENCE [LARGE SCALE GENOMIC DNA]</scope>
    <source>
        <strain evidence="2 3">MD-104</strain>
    </source>
</reference>
<dbReference type="Proteomes" id="UP000218811">
    <property type="component" value="Unassembled WGS sequence"/>
</dbReference>
<evidence type="ECO:0000313" key="2">
    <source>
        <dbReference type="EMBL" id="PCH36875.1"/>
    </source>
</evidence>
<dbReference type="OrthoDB" id="3168922at2759"/>
<feature type="compositionally biased region" description="Polar residues" evidence="1">
    <location>
        <begin position="59"/>
        <end position="68"/>
    </location>
</feature>
<evidence type="ECO:0000256" key="1">
    <source>
        <dbReference type="SAM" id="MobiDB-lite"/>
    </source>
</evidence>
<protein>
    <submittedName>
        <fullName evidence="2">Uncharacterized protein</fullName>
    </submittedName>
</protein>
<keyword evidence="3" id="KW-1185">Reference proteome</keyword>
<feature type="compositionally biased region" description="Low complexity" evidence="1">
    <location>
        <begin position="97"/>
        <end position="109"/>
    </location>
</feature>
<feature type="region of interest" description="Disordered" evidence="1">
    <location>
        <begin position="95"/>
        <end position="131"/>
    </location>
</feature>
<dbReference type="OMA" id="IFDAPAR"/>
<dbReference type="EMBL" id="KB467898">
    <property type="protein sequence ID" value="PCH36875.1"/>
    <property type="molecule type" value="Genomic_DNA"/>
</dbReference>
<feature type="region of interest" description="Disordered" evidence="1">
    <location>
        <begin position="41"/>
        <end position="75"/>
    </location>
</feature>
<gene>
    <name evidence="2" type="ORF">WOLCODRAFT_28809</name>
</gene>
<proteinExistence type="predicted"/>
<evidence type="ECO:0000313" key="3">
    <source>
        <dbReference type="Proteomes" id="UP000218811"/>
    </source>
</evidence>
<feature type="compositionally biased region" description="Polar residues" evidence="1">
    <location>
        <begin position="118"/>
        <end position="127"/>
    </location>
</feature>
<name>A0A2H3J5C6_WOLCO</name>